<feature type="compositionally biased region" description="Polar residues" evidence="2">
    <location>
        <begin position="343"/>
        <end position="389"/>
    </location>
</feature>
<dbReference type="OrthoDB" id="3942036at2759"/>
<keyword evidence="5" id="KW-1185">Reference proteome</keyword>
<dbReference type="InterPro" id="IPR000953">
    <property type="entry name" value="Chromo/chromo_shadow_dom"/>
</dbReference>
<dbReference type="CDD" id="cd00024">
    <property type="entry name" value="CD_CSD"/>
    <property type="match status" value="1"/>
</dbReference>
<comment type="subunit">
    <text evidence="1">Component of the NuA4 histone acetyltransferase complex.</text>
</comment>
<dbReference type="GO" id="GO:0006338">
    <property type="term" value="P:chromatin remodeling"/>
    <property type="evidence" value="ECO:0007669"/>
    <property type="project" value="UniProtKB-ARBA"/>
</dbReference>
<evidence type="ECO:0000259" key="3">
    <source>
        <dbReference type="PROSITE" id="PS50013"/>
    </source>
</evidence>
<reference evidence="4 5" key="1">
    <citation type="submission" date="2019-07" db="EMBL/GenBank/DDBJ databases">
        <title>Finished genome of Venturia effusa.</title>
        <authorList>
            <person name="Young C.A."/>
            <person name="Cox M.P."/>
            <person name="Ganley A.R.D."/>
            <person name="David W.J."/>
        </authorList>
    </citation>
    <scope>NUCLEOTIDE SEQUENCE [LARGE SCALE GENOMIC DNA]</scope>
    <source>
        <strain evidence="5">albino</strain>
    </source>
</reference>
<name>A0A517LCV2_9PEZI</name>
<feature type="region of interest" description="Disordered" evidence="2">
    <location>
        <begin position="249"/>
        <end position="529"/>
    </location>
</feature>
<dbReference type="InterPro" id="IPR023780">
    <property type="entry name" value="Chromo_domain"/>
</dbReference>
<feature type="domain" description="Chromo" evidence="3">
    <location>
        <begin position="523"/>
        <end position="572"/>
    </location>
</feature>
<feature type="compositionally biased region" description="Basic and acidic residues" evidence="2">
    <location>
        <begin position="415"/>
        <end position="425"/>
    </location>
</feature>
<organism evidence="4 5">
    <name type="scientific">Venturia effusa</name>
    <dbReference type="NCBI Taxonomy" id="50376"/>
    <lineage>
        <taxon>Eukaryota</taxon>
        <taxon>Fungi</taxon>
        <taxon>Dikarya</taxon>
        <taxon>Ascomycota</taxon>
        <taxon>Pezizomycotina</taxon>
        <taxon>Dothideomycetes</taxon>
        <taxon>Pleosporomycetidae</taxon>
        <taxon>Venturiales</taxon>
        <taxon>Venturiaceae</taxon>
        <taxon>Venturia</taxon>
    </lineage>
</organism>
<feature type="compositionally biased region" description="Low complexity" evidence="2">
    <location>
        <begin position="308"/>
        <end position="335"/>
    </location>
</feature>
<gene>
    <name evidence="4" type="ORF">FKW77_008919</name>
</gene>
<proteinExistence type="predicted"/>
<feature type="region of interest" description="Disordered" evidence="2">
    <location>
        <begin position="1"/>
        <end position="79"/>
    </location>
</feature>
<dbReference type="SMART" id="SM00298">
    <property type="entry name" value="CHROMO"/>
    <property type="match status" value="1"/>
</dbReference>
<feature type="compositionally biased region" description="Low complexity" evidence="2">
    <location>
        <begin position="289"/>
        <end position="301"/>
    </location>
</feature>
<accession>A0A517LCV2</accession>
<dbReference type="EMBL" id="CP042193">
    <property type="protein sequence ID" value="QDS73460.1"/>
    <property type="molecule type" value="Genomic_DNA"/>
</dbReference>
<protein>
    <recommendedName>
        <fullName evidence="3">Chromo domain-containing protein</fullName>
    </recommendedName>
</protein>
<evidence type="ECO:0000313" key="4">
    <source>
        <dbReference type="EMBL" id="QDS73460.1"/>
    </source>
</evidence>
<feature type="region of interest" description="Disordered" evidence="2">
    <location>
        <begin position="96"/>
        <end position="153"/>
    </location>
</feature>
<evidence type="ECO:0000256" key="2">
    <source>
        <dbReference type="SAM" id="MobiDB-lite"/>
    </source>
</evidence>
<dbReference type="SUPFAM" id="SSF54160">
    <property type="entry name" value="Chromo domain-like"/>
    <property type="match status" value="1"/>
</dbReference>
<feature type="compositionally biased region" description="Low complexity" evidence="2">
    <location>
        <begin position="200"/>
        <end position="210"/>
    </location>
</feature>
<feature type="region of interest" description="Disordered" evidence="2">
    <location>
        <begin position="177"/>
        <end position="233"/>
    </location>
</feature>
<feature type="compositionally biased region" description="Basic and acidic residues" evidence="2">
    <location>
        <begin position="187"/>
        <end position="199"/>
    </location>
</feature>
<evidence type="ECO:0000256" key="1">
    <source>
        <dbReference type="ARBA" id="ARBA00011353"/>
    </source>
</evidence>
<sequence length="585" mass="64808">MGRPLGSKNKPRSQSEDSSRPKKRVNPAPADTEEESEPAPPFVEDLNERDRFIYVPDTRAARRPIALLPSDSPPQPRRYAILDRIELPNELPEYILREDVANSTQGESLDSPQSQTTPSLISDLKQTSPLDSSTRSHTSASPHSTLPHLDYDPDDPSLLRISLLSIDRYVSQREVETYENQRFANPKPEDDPFANRRSDTSSQGSSSSGRRSARPQEQVQEKKPVGRPPKKRRLMEAVVINNAMGMSSLGGSTISGSEESDGLAVGESSGSRDMDGDVDMLESIEHVNSDSVSESEVENAVQRFLPERPAAPQPRRSPRSTSSRSSMAPPASRRTPIVRRISDFNQSPSPGKNTRSRATSYASAQSSIQLSRSQSAGSLDNVALKTSLQPSPPAPVVKVQKPMFGKIPPPQVEKTTVDSAKHLLREQFGGQSSHSPRSRLHPESPKRVSKPPPSLNQQAFERASMSNPARTFKQSKLNFPKAVPAKPKSPEKPKSPPPKAKSLDLPLFVQQDEDDAEEEEPEYEVSRILSHHDNESGRYYRVAWVGFPEEESTYLTEAELGGAKKLLKKYKKMVRKMEKRGGEAY</sequence>
<dbReference type="PROSITE" id="PS50013">
    <property type="entry name" value="CHROMO_2"/>
    <property type="match status" value="1"/>
</dbReference>
<feature type="compositionally biased region" description="Acidic residues" evidence="2">
    <location>
        <begin position="511"/>
        <end position="523"/>
    </location>
</feature>
<dbReference type="AlphaFoldDB" id="A0A517LCV2"/>
<dbReference type="InterPro" id="IPR016197">
    <property type="entry name" value="Chromo-like_dom_sf"/>
</dbReference>
<feature type="compositionally biased region" description="Polar residues" evidence="2">
    <location>
        <begin position="101"/>
        <end position="144"/>
    </location>
</feature>
<feature type="compositionally biased region" description="Polar residues" evidence="2">
    <location>
        <begin position="455"/>
        <end position="477"/>
    </location>
</feature>
<dbReference type="Gene3D" id="2.40.50.40">
    <property type="match status" value="1"/>
</dbReference>
<evidence type="ECO:0000313" key="5">
    <source>
        <dbReference type="Proteomes" id="UP000316270"/>
    </source>
</evidence>
<dbReference type="Proteomes" id="UP000316270">
    <property type="component" value="Chromosome 9"/>
</dbReference>
<dbReference type="Pfam" id="PF00385">
    <property type="entry name" value="Chromo"/>
    <property type="match status" value="1"/>
</dbReference>